<evidence type="ECO:0000256" key="5">
    <source>
        <dbReference type="ARBA" id="ARBA00023136"/>
    </source>
</evidence>
<evidence type="ECO:0000259" key="8">
    <source>
        <dbReference type="PROSITE" id="PS50850"/>
    </source>
</evidence>
<evidence type="ECO:0000256" key="4">
    <source>
        <dbReference type="ARBA" id="ARBA00022989"/>
    </source>
</evidence>
<feature type="transmembrane region" description="Helical" evidence="7">
    <location>
        <begin position="219"/>
        <end position="237"/>
    </location>
</feature>
<dbReference type="PROSITE" id="PS50850">
    <property type="entry name" value="MFS"/>
    <property type="match status" value="1"/>
</dbReference>
<evidence type="ECO:0000256" key="7">
    <source>
        <dbReference type="SAM" id="Phobius"/>
    </source>
</evidence>
<dbReference type="Pfam" id="PF00083">
    <property type="entry name" value="Sugar_tr"/>
    <property type="match status" value="1"/>
</dbReference>
<feature type="transmembrane region" description="Helical" evidence="7">
    <location>
        <begin position="44"/>
        <end position="68"/>
    </location>
</feature>
<feature type="transmembrane region" description="Helical" evidence="7">
    <location>
        <begin position="140"/>
        <end position="159"/>
    </location>
</feature>
<dbReference type="EMBL" id="JAEPRB010000060">
    <property type="protein sequence ID" value="KAG2223467.1"/>
    <property type="molecule type" value="Genomic_DNA"/>
</dbReference>
<dbReference type="Gene3D" id="1.20.1250.20">
    <property type="entry name" value="MFS general substrate transporter like domains"/>
    <property type="match status" value="1"/>
</dbReference>
<evidence type="ECO:0000256" key="3">
    <source>
        <dbReference type="ARBA" id="ARBA00022692"/>
    </source>
</evidence>
<dbReference type="PANTHER" id="PTHR23511:SF34">
    <property type="entry name" value="SYNAPTIC VESICLE GLYCOPROTEIN 2"/>
    <property type="match status" value="1"/>
</dbReference>
<protein>
    <recommendedName>
        <fullName evidence="8">Major facilitator superfamily (MFS) profile domain-containing protein</fullName>
    </recommendedName>
</protein>
<comment type="caution">
    <text evidence="9">The sequence shown here is derived from an EMBL/GenBank/DDBJ whole genome shotgun (WGS) entry which is preliminary data.</text>
</comment>
<proteinExistence type="predicted"/>
<feature type="domain" description="Major facilitator superfamily (MFS) profile" evidence="8">
    <location>
        <begin position="43"/>
        <end position="316"/>
    </location>
</feature>
<feature type="region of interest" description="Disordered" evidence="6">
    <location>
        <begin position="266"/>
        <end position="316"/>
    </location>
</feature>
<evidence type="ECO:0000256" key="2">
    <source>
        <dbReference type="ARBA" id="ARBA00022448"/>
    </source>
</evidence>
<accession>A0A8H7S822</accession>
<dbReference type="InterPro" id="IPR020846">
    <property type="entry name" value="MFS_dom"/>
</dbReference>
<dbReference type="OrthoDB" id="433512at2759"/>
<organism evidence="9 10">
    <name type="scientific">Circinella minor</name>
    <dbReference type="NCBI Taxonomy" id="1195481"/>
    <lineage>
        <taxon>Eukaryota</taxon>
        <taxon>Fungi</taxon>
        <taxon>Fungi incertae sedis</taxon>
        <taxon>Mucoromycota</taxon>
        <taxon>Mucoromycotina</taxon>
        <taxon>Mucoromycetes</taxon>
        <taxon>Mucorales</taxon>
        <taxon>Lichtheimiaceae</taxon>
        <taxon>Circinella</taxon>
    </lineage>
</organism>
<evidence type="ECO:0000256" key="1">
    <source>
        <dbReference type="ARBA" id="ARBA00004141"/>
    </source>
</evidence>
<dbReference type="InterPro" id="IPR005828">
    <property type="entry name" value="MFS_sugar_transport-like"/>
</dbReference>
<feature type="compositionally biased region" description="Polar residues" evidence="6">
    <location>
        <begin position="290"/>
        <end position="301"/>
    </location>
</feature>
<dbReference type="AlphaFoldDB" id="A0A8H7S822"/>
<feature type="non-terminal residue" evidence="9">
    <location>
        <position position="1"/>
    </location>
</feature>
<comment type="subcellular location">
    <subcellularLocation>
        <location evidence="1">Membrane</location>
        <topology evidence="1">Multi-pass membrane protein</topology>
    </subcellularLocation>
</comment>
<dbReference type="GO" id="GO:0022857">
    <property type="term" value="F:transmembrane transporter activity"/>
    <property type="evidence" value="ECO:0007669"/>
    <property type="project" value="InterPro"/>
</dbReference>
<feature type="transmembrane region" description="Helical" evidence="7">
    <location>
        <begin position="114"/>
        <end position="134"/>
    </location>
</feature>
<gene>
    <name evidence="9" type="ORF">INT45_001215</name>
</gene>
<dbReference type="SUPFAM" id="SSF103473">
    <property type="entry name" value="MFS general substrate transporter"/>
    <property type="match status" value="1"/>
</dbReference>
<feature type="compositionally biased region" description="Basic and acidic residues" evidence="6">
    <location>
        <begin position="274"/>
        <end position="287"/>
    </location>
</feature>
<dbReference type="Proteomes" id="UP000646827">
    <property type="component" value="Unassembled WGS sequence"/>
</dbReference>
<keyword evidence="5 7" id="KW-0472">Membrane</keyword>
<feature type="transmembrane region" description="Helical" evidence="7">
    <location>
        <begin position="180"/>
        <end position="204"/>
    </location>
</feature>
<dbReference type="GO" id="GO:0016020">
    <property type="term" value="C:membrane"/>
    <property type="evidence" value="ECO:0007669"/>
    <property type="project" value="UniProtKB-SubCell"/>
</dbReference>
<feature type="non-terminal residue" evidence="9">
    <location>
        <position position="316"/>
    </location>
</feature>
<reference evidence="9 10" key="1">
    <citation type="submission" date="2020-12" db="EMBL/GenBank/DDBJ databases">
        <title>Metabolic potential, ecology and presence of endohyphal bacteria is reflected in genomic diversity of Mucoromycotina.</title>
        <authorList>
            <person name="Muszewska A."/>
            <person name="Okrasinska A."/>
            <person name="Steczkiewicz K."/>
            <person name="Drgas O."/>
            <person name="Orlowska M."/>
            <person name="Perlinska-Lenart U."/>
            <person name="Aleksandrzak-Piekarczyk T."/>
            <person name="Szatraj K."/>
            <person name="Zielenkiewicz U."/>
            <person name="Pilsyk S."/>
            <person name="Malc E."/>
            <person name="Mieczkowski P."/>
            <person name="Kruszewska J.S."/>
            <person name="Biernat P."/>
            <person name="Pawlowska J."/>
        </authorList>
    </citation>
    <scope>NUCLEOTIDE SEQUENCE [LARGE SCALE GENOMIC DNA]</scope>
    <source>
        <strain evidence="9 10">CBS 142.35</strain>
    </source>
</reference>
<keyword evidence="3 7" id="KW-0812">Transmembrane</keyword>
<evidence type="ECO:0000313" key="9">
    <source>
        <dbReference type="EMBL" id="KAG2223467.1"/>
    </source>
</evidence>
<dbReference type="InterPro" id="IPR036259">
    <property type="entry name" value="MFS_trans_sf"/>
</dbReference>
<sequence length="316" mass="34276">AGDNTTVFRSNTNPTTAPSLVPAAPLEELDDTSKRFTWRQIRTLVISSAGFFTDAYDIFIINLVTPMLGYIYYKDHDNMMPSGIQGPFKGMVSFGQLCGQLTFGFLGDAFGRKAIYGLELLVIIIATINCATSASTIEGVGAIGFLGFWRFVLGFGIGGDYPMSSTVAAEWSTVNTRGKMIAMIFSMQGVGQVVAPIVTMIVLACFKGAIKDNINNLDYVWRICIGLGAVPAILTVYGRFNLPESPRYAANVQNDAIGAQAALDSFPSTKNKNKSHDQEQDARDIERTGLPTQPINNSNTIYDDAIPLSKISPPRE</sequence>
<keyword evidence="10" id="KW-1185">Reference proteome</keyword>
<evidence type="ECO:0000256" key="6">
    <source>
        <dbReference type="SAM" id="MobiDB-lite"/>
    </source>
</evidence>
<evidence type="ECO:0000313" key="10">
    <source>
        <dbReference type="Proteomes" id="UP000646827"/>
    </source>
</evidence>
<dbReference type="PANTHER" id="PTHR23511">
    <property type="entry name" value="SYNAPTIC VESICLE GLYCOPROTEIN 2"/>
    <property type="match status" value="1"/>
</dbReference>
<name>A0A8H7S822_9FUNG</name>
<keyword evidence="2" id="KW-0813">Transport</keyword>
<keyword evidence="4 7" id="KW-1133">Transmembrane helix</keyword>